<accession>A0AB39HPA8</accession>
<reference evidence="5" key="1">
    <citation type="submission" date="2024-07" db="EMBL/GenBank/DDBJ databases">
        <title>Halotolerant mesophilic bacterium Ornithinibacillus sp. 4-3, sp. nov., isolated from soil.</title>
        <authorList>
            <person name="Sidarenka A.V."/>
            <person name="Guliayeva D.E."/>
            <person name="Leanovich S.I."/>
            <person name="Hileuskaya K.S."/>
            <person name="Akhremchuk A.E."/>
            <person name="Sikolenko M.A."/>
            <person name="Valentovich L.N."/>
        </authorList>
    </citation>
    <scope>NUCLEOTIDE SEQUENCE</scope>
    <source>
        <strain evidence="5">4-3</strain>
    </source>
</reference>
<keyword evidence="2" id="KW-0479">Metal-binding</keyword>
<dbReference type="PANTHER" id="PTHR43270">
    <property type="entry name" value="BETA-ALA-HIS DIPEPTIDASE"/>
    <property type="match status" value="1"/>
</dbReference>
<dbReference type="Gene3D" id="3.30.70.360">
    <property type="match status" value="1"/>
</dbReference>
<sequence length="454" mass="50289">MTNREQIKKYINKNQKEFIDVLFTLLKQPSISSQNIGIKECADLLQGIMKKAGIENVKIMESNGHPFVYGDLMSPENEFTLLIYGHYDVQPPEPLDKWISPPFKPIIRNNKIYARGVGDNKGQLLAHILAVKTLLDLQGSIPINLKFIFDGEEENGSPNLKPFMVKHKEMLQADLIYRSDGPLDSSGAPIINLGGRGMVSLELTATGADRDHHSGNKGNIVPNPAWKLIDLLSALRTPDGTVQVEGFYDDVRALSERDLEIIRSNYFDADEKAKTYGLKHLDMDGETYFKNKSVVPTFNINGIASGYMGEGHKTIIPSTATVRLDVRLVADQDPRDIFNKIKNHIQKIAPDIKVSGEGSFPPSRIPTDLPVVQAVIKSIEKTYEQKALIFLAAGSSGPNNIFTDVLNKPSISVPYANADEDNHAPNENMNVDLFFKGIEASCNVMNDLADDEPS</sequence>
<dbReference type="Gene3D" id="3.40.630.10">
    <property type="entry name" value="Zn peptidases"/>
    <property type="match status" value="1"/>
</dbReference>
<dbReference type="SUPFAM" id="SSF53187">
    <property type="entry name" value="Zn-dependent exopeptidases"/>
    <property type="match status" value="1"/>
</dbReference>
<evidence type="ECO:0000256" key="3">
    <source>
        <dbReference type="ARBA" id="ARBA00022801"/>
    </source>
</evidence>
<feature type="domain" description="Peptidase M20 dimerisation" evidence="4">
    <location>
        <begin position="196"/>
        <end position="351"/>
    </location>
</feature>
<dbReference type="Pfam" id="PF01546">
    <property type="entry name" value="Peptidase_M20"/>
    <property type="match status" value="1"/>
</dbReference>
<dbReference type="InterPro" id="IPR011650">
    <property type="entry name" value="Peptidase_M20_dimer"/>
</dbReference>
<dbReference type="PANTHER" id="PTHR43270:SF8">
    <property type="entry name" value="DI- AND TRIPEPTIDASE DUG2-RELATED"/>
    <property type="match status" value="1"/>
</dbReference>
<keyword evidence="1" id="KW-0645">Protease</keyword>
<dbReference type="Pfam" id="PF07687">
    <property type="entry name" value="M20_dimer"/>
    <property type="match status" value="1"/>
</dbReference>
<dbReference type="GO" id="GO:0046872">
    <property type="term" value="F:metal ion binding"/>
    <property type="evidence" value="ECO:0007669"/>
    <property type="project" value="UniProtKB-KW"/>
</dbReference>
<dbReference type="GO" id="GO:0006508">
    <property type="term" value="P:proteolysis"/>
    <property type="evidence" value="ECO:0007669"/>
    <property type="project" value="UniProtKB-KW"/>
</dbReference>
<gene>
    <name evidence="5" type="ORF">AB4Y30_02470</name>
</gene>
<dbReference type="GO" id="GO:0008233">
    <property type="term" value="F:peptidase activity"/>
    <property type="evidence" value="ECO:0007669"/>
    <property type="project" value="UniProtKB-KW"/>
</dbReference>
<organism evidence="5">
    <name type="scientific">Ornithinibacillus sp. 4-3</name>
    <dbReference type="NCBI Taxonomy" id="3231488"/>
    <lineage>
        <taxon>Bacteria</taxon>
        <taxon>Bacillati</taxon>
        <taxon>Bacillota</taxon>
        <taxon>Bacilli</taxon>
        <taxon>Bacillales</taxon>
        <taxon>Bacillaceae</taxon>
        <taxon>Ornithinibacillus</taxon>
    </lineage>
</organism>
<dbReference type="NCBIfam" id="NF005034">
    <property type="entry name" value="PRK06446.1"/>
    <property type="match status" value="1"/>
</dbReference>
<dbReference type="InterPro" id="IPR002933">
    <property type="entry name" value="Peptidase_M20"/>
</dbReference>
<dbReference type="RefSeq" id="WP_368653934.1">
    <property type="nucleotide sequence ID" value="NZ_CP162599.1"/>
</dbReference>
<protein>
    <submittedName>
        <fullName evidence="5">M20/M25/M40 family metallo-hydrolase</fullName>
    </submittedName>
</protein>
<evidence type="ECO:0000256" key="1">
    <source>
        <dbReference type="ARBA" id="ARBA00022670"/>
    </source>
</evidence>
<keyword evidence="3" id="KW-0378">Hydrolase</keyword>
<evidence type="ECO:0000256" key="2">
    <source>
        <dbReference type="ARBA" id="ARBA00022723"/>
    </source>
</evidence>
<dbReference type="EMBL" id="CP162599">
    <property type="protein sequence ID" value="XDK33252.1"/>
    <property type="molecule type" value="Genomic_DNA"/>
</dbReference>
<evidence type="ECO:0000259" key="4">
    <source>
        <dbReference type="Pfam" id="PF07687"/>
    </source>
</evidence>
<name>A0AB39HPA8_9BACI</name>
<dbReference type="InterPro" id="IPR051458">
    <property type="entry name" value="Cyt/Met_Dipeptidase"/>
</dbReference>
<evidence type="ECO:0000313" key="5">
    <source>
        <dbReference type="EMBL" id="XDK33252.1"/>
    </source>
</evidence>
<dbReference type="AlphaFoldDB" id="A0AB39HPA8"/>
<proteinExistence type="predicted"/>